<evidence type="ECO:0000313" key="2">
    <source>
        <dbReference type="EMBL" id="ATJ90634.1"/>
    </source>
</evidence>
<dbReference type="Proteomes" id="UP000194565">
    <property type="component" value="Unassembled WGS sequence"/>
</dbReference>
<protein>
    <recommendedName>
        <fullName evidence="8">DUF2501 domain-containing protein</fullName>
    </recommendedName>
</protein>
<reference evidence="2 7" key="3">
    <citation type="submission" date="2017-08" db="EMBL/GenBank/DDBJ databases">
        <title>Complete Genome Sequence of Acetobacter tropicalis Oregon-R-modENCODE STRAIN BDGP1, an acetic acid bacterium isolated from Drosophila melanogaster gut.</title>
        <authorList>
            <person name="Wan K.H."/>
            <person name="Yu C."/>
            <person name="Park S."/>
            <person name="Hammonds A.S."/>
            <person name="Booth B.W."/>
            <person name="Celniker S.E."/>
        </authorList>
    </citation>
    <scope>NUCLEOTIDE SEQUENCE [LARGE SCALE GENOMIC DNA]</scope>
    <source>
        <strain evidence="2 7">BDGP1</strain>
    </source>
</reference>
<sequence length="161" mass="16183">MKGFRHVALLAACGLAFAGAAHAQTALNTAPAPAAIVPTATLGSEAPMTASNAASGVLDHDGVPTVDNATAGNIAGLMYYCYARGIDDDTTVRSLGRSLAKRGDVQSDATYPSGGAGLLLVGSGGRLLDLNTLGKDQRTATCAHAAQRGIELDDGSFLLPS</sequence>
<dbReference type="PATRIC" id="fig|104102.7.peg.1725"/>
<dbReference type="AlphaFoldDB" id="A0A094ZLV7"/>
<name>A0A094ZLV7_9PROT</name>
<keyword evidence="5" id="KW-1185">Reference proteome</keyword>
<evidence type="ECO:0008006" key="8">
    <source>
        <dbReference type="Google" id="ProtNLM"/>
    </source>
</evidence>
<evidence type="ECO:0000313" key="3">
    <source>
        <dbReference type="EMBL" id="KGB23311.1"/>
    </source>
</evidence>
<evidence type="ECO:0000313" key="7">
    <source>
        <dbReference type="Proteomes" id="UP000220394"/>
    </source>
</evidence>
<dbReference type="GeneID" id="34781966"/>
<evidence type="ECO:0000256" key="1">
    <source>
        <dbReference type="SAM" id="SignalP"/>
    </source>
</evidence>
<evidence type="ECO:0000313" key="5">
    <source>
        <dbReference type="Proteomes" id="UP000029448"/>
    </source>
</evidence>
<dbReference type="KEGG" id="ato:CIW82_08000"/>
<feature type="signal peptide" evidence="1">
    <location>
        <begin position="1"/>
        <end position="23"/>
    </location>
</feature>
<proteinExistence type="predicted"/>
<dbReference type="EMBL" id="JOKM01000062">
    <property type="protein sequence ID" value="KGB23311.1"/>
    <property type="molecule type" value="Genomic_DNA"/>
</dbReference>
<reference evidence="4 6" key="2">
    <citation type="submission" date="2014-06" db="EMBL/GenBank/DDBJ databases">
        <authorList>
            <person name="Ju J."/>
            <person name="Zhang J."/>
        </authorList>
    </citation>
    <scope>NUCLEOTIDE SEQUENCE [LARGE SCALE GENOMIC DNA]</scope>
    <source>
        <strain evidence="4">DmW_042</strain>
    </source>
</reference>
<reference evidence="3 5" key="1">
    <citation type="submission" date="2014-06" db="EMBL/GenBank/DDBJ databases">
        <title>Functional and comparative genomic analyses of the Drosophila gut microbiota identify candidate symbiosis factors.</title>
        <authorList>
            <person name="Newell P.D."/>
            <person name="Chaston J.M."/>
            <person name="Douglas A.E."/>
        </authorList>
    </citation>
    <scope>NUCLEOTIDE SEQUENCE [LARGE SCALE GENOMIC DNA]</scope>
    <source>
        <strain evidence="3 5">DmCS_006</strain>
    </source>
</reference>
<gene>
    <name evidence="3" type="ORF">AtDm6_1746</name>
    <name evidence="2" type="ORF">CIW82_08000</name>
    <name evidence="4" type="ORF">HC62_01365</name>
</gene>
<dbReference type="RefSeq" id="WP_006558839.1">
    <property type="nucleotide sequence ID" value="NZ_CP022699.1"/>
</dbReference>
<organism evidence="3 5">
    <name type="scientific">Acetobacter tropicalis</name>
    <dbReference type="NCBI Taxonomy" id="104102"/>
    <lineage>
        <taxon>Bacteria</taxon>
        <taxon>Pseudomonadati</taxon>
        <taxon>Pseudomonadota</taxon>
        <taxon>Alphaproteobacteria</taxon>
        <taxon>Acetobacterales</taxon>
        <taxon>Acetobacteraceae</taxon>
        <taxon>Acetobacter</taxon>
    </lineage>
</organism>
<evidence type="ECO:0000313" key="4">
    <source>
        <dbReference type="EMBL" id="OUI87085.1"/>
    </source>
</evidence>
<dbReference type="Proteomes" id="UP000220394">
    <property type="component" value="Chromosome"/>
</dbReference>
<evidence type="ECO:0000313" key="6">
    <source>
        <dbReference type="Proteomes" id="UP000194565"/>
    </source>
</evidence>
<dbReference type="EMBL" id="CP022699">
    <property type="protein sequence ID" value="ATJ90634.1"/>
    <property type="molecule type" value="Genomic_DNA"/>
</dbReference>
<dbReference type="Proteomes" id="UP000029448">
    <property type="component" value="Unassembled WGS sequence"/>
</dbReference>
<feature type="chain" id="PRO_5015031634" description="DUF2501 domain-containing protein" evidence="1">
    <location>
        <begin position="24"/>
        <end position="161"/>
    </location>
</feature>
<accession>A0A094ZLV7</accession>
<dbReference type="EMBL" id="JOMM01000012">
    <property type="protein sequence ID" value="OUI87085.1"/>
    <property type="molecule type" value="Genomic_DNA"/>
</dbReference>
<keyword evidence="1" id="KW-0732">Signal</keyword>